<protein>
    <submittedName>
        <fullName evidence="2">DUF465 domain-containing protein</fullName>
    </submittedName>
</protein>
<gene>
    <name evidence="2" type="ORF">G3580_08740</name>
</gene>
<dbReference type="Proteomes" id="UP000501991">
    <property type="component" value="Chromosome"/>
</dbReference>
<proteinExistence type="predicted"/>
<organism evidence="2 3">
    <name type="scientific">Nitrogeniibacter mangrovi</name>
    <dbReference type="NCBI Taxonomy" id="2016596"/>
    <lineage>
        <taxon>Bacteria</taxon>
        <taxon>Pseudomonadati</taxon>
        <taxon>Pseudomonadota</taxon>
        <taxon>Betaproteobacteria</taxon>
        <taxon>Rhodocyclales</taxon>
        <taxon>Zoogloeaceae</taxon>
        <taxon>Nitrogeniibacter</taxon>
    </lineage>
</organism>
<dbReference type="EMBL" id="CP048836">
    <property type="protein sequence ID" value="QID17723.1"/>
    <property type="molecule type" value="Genomic_DNA"/>
</dbReference>
<name>A0A6C1B2W8_9RHOO</name>
<dbReference type="Pfam" id="PF04325">
    <property type="entry name" value="DUF465"/>
    <property type="match status" value="1"/>
</dbReference>
<dbReference type="InterPro" id="IPR007420">
    <property type="entry name" value="DUF465"/>
</dbReference>
<keyword evidence="3" id="KW-1185">Reference proteome</keyword>
<feature type="coiled-coil region" evidence="1">
    <location>
        <begin position="15"/>
        <end position="63"/>
    </location>
</feature>
<evidence type="ECO:0000313" key="3">
    <source>
        <dbReference type="Proteomes" id="UP000501991"/>
    </source>
</evidence>
<dbReference type="Gene3D" id="6.10.280.50">
    <property type="match status" value="1"/>
</dbReference>
<keyword evidence="1" id="KW-0175">Coiled coil</keyword>
<dbReference type="AlphaFoldDB" id="A0A6C1B2W8"/>
<sequence>MQDDFTDAAGWSETLMLLRAEHRDLDAAIDQLSANPLGDELLLKRLKKRKLALKDRISHLERMLEPPEPA</sequence>
<evidence type="ECO:0000313" key="2">
    <source>
        <dbReference type="EMBL" id="QID17723.1"/>
    </source>
</evidence>
<evidence type="ECO:0000256" key="1">
    <source>
        <dbReference type="SAM" id="Coils"/>
    </source>
</evidence>
<dbReference type="InterPro" id="IPR038444">
    <property type="entry name" value="DUF465_sf"/>
</dbReference>
<accession>A0A6C1B2W8</accession>
<dbReference type="KEGG" id="azq:G3580_08740"/>
<dbReference type="RefSeq" id="WP_173764886.1">
    <property type="nucleotide sequence ID" value="NZ_CP048836.1"/>
</dbReference>
<reference evidence="2 3" key="1">
    <citation type="submission" date="2020-02" db="EMBL/GenBank/DDBJ databases">
        <title>Nitrogenibacter mangrovi gen. nov., sp. nov. isolated from mangrove sediment, a denitrifying betaproteobacterium.</title>
        <authorList>
            <person name="Liao H."/>
            <person name="Tian Y."/>
        </authorList>
    </citation>
    <scope>NUCLEOTIDE SEQUENCE [LARGE SCALE GENOMIC DNA]</scope>
    <source>
        <strain evidence="2 3">M9-3-2</strain>
    </source>
</reference>